<keyword evidence="1" id="KW-0677">Repeat</keyword>
<feature type="repeat" description="ANK" evidence="3">
    <location>
        <begin position="38"/>
        <end position="70"/>
    </location>
</feature>
<keyword evidence="2 3" id="KW-0040">ANK repeat</keyword>
<evidence type="ECO:0000313" key="4">
    <source>
        <dbReference type="EMBL" id="WAR28901.1"/>
    </source>
</evidence>
<dbReference type="Proteomes" id="UP001164746">
    <property type="component" value="Chromosome 15"/>
</dbReference>
<dbReference type="Gene3D" id="1.25.40.20">
    <property type="entry name" value="Ankyrin repeat-containing domain"/>
    <property type="match status" value="2"/>
</dbReference>
<dbReference type="PANTHER" id="PTHR24173">
    <property type="entry name" value="ANKYRIN REPEAT CONTAINING"/>
    <property type="match status" value="1"/>
</dbReference>
<feature type="repeat" description="ANK" evidence="3">
    <location>
        <begin position="128"/>
        <end position="166"/>
    </location>
</feature>
<evidence type="ECO:0000256" key="3">
    <source>
        <dbReference type="PROSITE-ProRule" id="PRU00023"/>
    </source>
</evidence>
<dbReference type="PANTHER" id="PTHR24173:SF83">
    <property type="entry name" value="SOCS BOX DOMAIN-CONTAINING PROTEIN"/>
    <property type="match status" value="1"/>
</dbReference>
<protein>
    <submittedName>
        <fullName evidence="4">V023-like protein</fullName>
    </submittedName>
</protein>
<name>A0ABY7GCG1_MYAAR</name>
<evidence type="ECO:0000313" key="5">
    <source>
        <dbReference type="Proteomes" id="UP001164746"/>
    </source>
</evidence>
<dbReference type="SUPFAM" id="SSF48403">
    <property type="entry name" value="Ankyrin repeat"/>
    <property type="match status" value="1"/>
</dbReference>
<reference evidence="4" key="1">
    <citation type="submission" date="2022-11" db="EMBL/GenBank/DDBJ databases">
        <title>Centuries of genome instability and evolution in soft-shell clam transmissible cancer (bioRxiv).</title>
        <authorList>
            <person name="Hart S.F.M."/>
            <person name="Yonemitsu M.A."/>
            <person name="Giersch R.M."/>
            <person name="Beal B.F."/>
            <person name="Arriagada G."/>
            <person name="Davis B.W."/>
            <person name="Ostrander E.A."/>
            <person name="Goff S.P."/>
            <person name="Metzger M.J."/>
        </authorList>
    </citation>
    <scope>NUCLEOTIDE SEQUENCE</scope>
    <source>
        <strain evidence="4">MELC-2E11</strain>
        <tissue evidence="4">Siphon/mantle</tissue>
    </source>
</reference>
<dbReference type="Pfam" id="PF00023">
    <property type="entry name" value="Ank"/>
    <property type="match status" value="1"/>
</dbReference>
<organism evidence="4 5">
    <name type="scientific">Mya arenaria</name>
    <name type="common">Soft-shell clam</name>
    <dbReference type="NCBI Taxonomy" id="6604"/>
    <lineage>
        <taxon>Eukaryota</taxon>
        <taxon>Metazoa</taxon>
        <taxon>Spiralia</taxon>
        <taxon>Lophotrochozoa</taxon>
        <taxon>Mollusca</taxon>
        <taxon>Bivalvia</taxon>
        <taxon>Autobranchia</taxon>
        <taxon>Heteroconchia</taxon>
        <taxon>Euheterodonta</taxon>
        <taxon>Imparidentia</taxon>
        <taxon>Neoheterodontei</taxon>
        <taxon>Myida</taxon>
        <taxon>Myoidea</taxon>
        <taxon>Myidae</taxon>
        <taxon>Mya</taxon>
    </lineage>
</organism>
<dbReference type="PROSITE" id="PS50297">
    <property type="entry name" value="ANK_REP_REGION"/>
    <property type="match status" value="1"/>
</dbReference>
<dbReference type="PROSITE" id="PS50088">
    <property type="entry name" value="ANK_REPEAT"/>
    <property type="match status" value="2"/>
</dbReference>
<evidence type="ECO:0000256" key="2">
    <source>
        <dbReference type="ARBA" id="ARBA00023043"/>
    </source>
</evidence>
<keyword evidence="5" id="KW-1185">Reference proteome</keyword>
<evidence type="ECO:0000256" key="1">
    <source>
        <dbReference type="ARBA" id="ARBA00022737"/>
    </source>
</evidence>
<dbReference type="InterPro" id="IPR036770">
    <property type="entry name" value="Ankyrin_rpt-contain_sf"/>
</dbReference>
<dbReference type="SMART" id="SM00248">
    <property type="entry name" value="ANK"/>
    <property type="match status" value="5"/>
</dbReference>
<sequence length="355" mass="39867">MDAKMYQAVQSDEPATLRRLIDRGGDVDEYYQDMTLISAKSILHMCCEKGRYECAKVLLEKGADVLIRDTWYQTPLMYSILTQYENIAALLLDHNPEAIDIGDKYGKTALHIALLLRYGADVNVTNNYGVTPLISVCGDKSLDADVTLQIVQMLLAAGADPNMRDYRENRNALQALLTAGSDLNTLDSAGRCTVTNLLWYHHSIDLAGDVDDDVMVIVIMLIQDTRTAKLLLRWHSNLYRKGRVVRGELDYTADVFHLALDVGAFEIAILLADVGYDLSCVSYLVDWSITPTSSLLHNQVMCEYFRQRATTVQSLFRWTLLKIRSCITGHLIDRATELPLPRSLISAVQLEDILT</sequence>
<dbReference type="Pfam" id="PF12796">
    <property type="entry name" value="Ank_2"/>
    <property type="match status" value="1"/>
</dbReference>
<dbReference type="EMBL" id="CP111026">
    <property type="protein sequence ID" value="WAR28901.1"/>
    <property type="molecule type" value="Genomic_DNA"/>
</dbReference>
<dbReference type="InterPro" id="IPR002110">
    <property type="entry name" value="Ankyrin_rpt"/>
</dbReference>
<proteinExistence type="predicted"/>
<accession>A0ABY7GCG1</accession>
<gene>
    <name evidence="4" type="ORF">MAR_014605</name>
</gene>